<sequence>MDAEQRIAIHERVQGNPFRSWYRIYAILFPEDEEPASPYAEWVTGEDLRNCFSLLMNSLPRLLAQAALTRHPEAKGTRLGRDDEFPTTADTVQKALMLCQKEFAQRADLSHVFASRSSSPEGSLSSGSERRVAVAPSAQGGPEQSHHRHARSFSVNTQGNRHMQDQGIHEGSSSTSSTGMSVDEQIAQLSRHGRYHHTTQQELGGGSSTSTAPHTLASYAAISAATTDGNSLRAPSLDELFPHCGMDDMSEYEYS</sequence>
<dbReference type="Proteomes" id="UP001316803">
    <property type="component" value="Unassembled WGS sequence"/>
</dbReference>
<reference evidence="2 3" key="1">
    <citation type="submission" date="2022-12" db="EMBL/GenBank/DDBJ databases">
        <title>Genomic features and morphological characterization of a novel Knufia sp. strain isolated from spacecraft assembly facility.</title>
        <authorList>
            <person name="Teixeira M."/>
            <person name="Chander A.M."/>
            <person name="Stajich J.E."/>
            <person name="Venkateswaran K."/>
        </authorList>
    </citation>
    <scope>NUCLEOTIDE SEQUENCE [LARGE SCALE GENOMIC DNA]</scope>
    <source>
        <strain evidence="2 3">FJI-L2-BK-P2</strain>
    </source>
</reference>
<dbReference type="AlphaFoldDB" id="A0AAN8I6A4"/>
<evidence type="ECO:0000313" key="3">
    <source>
        <dbReference type="Proteomes" id="UP001316803"/>
    </source>
</evidence>
<dbReference type="EMBL" id="JAKLMC020000009">
    <property type="protein sequence ID" value="KAK5954274.1"/>
    <property type="molecule type" value="Genomic_DNA"/>
</dbReference>
<protein>
    <submittedName>
        <fullName evidence="2">Uncharacterized protein</fullName>
    </submittedName>
</protein>
<feature type="compositionally biased region" description="Low complexity" evidence="1">
    <location>
        <begin position="115"/>
        <end position="127"/>
    </location>
</feature>
<evidence type="ECO:0000313" key="2">
    <source>
        <dbReference type="EMBL" id="KAK5954274.1"/>
    </source>
</evidence>
<proteinExistence type="predicted"/>
<feature type="region of interest" description="Disordered" evidence="1">
    <location>
        <begin position="114"/>
        <end position="181"/>
    </location>
</feature>
<gene>
    <name evidence="2" type="ORF">OHC33_004847</name>
</gene>
<feature type="compositionally biased region" description="Low complexity" evidence="1">
    <location>
        <begin position="171"/>
        <end position="181"/>
    </location>
</feature>
<comment type="caution">
    <text evidence="2">The sequence shown here is derived from an EMBL/GenBank/DDBJ whole genome shotgun (WGS) entry which is preliminary data.</text>
</comment>
<name>A0AAN8I6A4_9EURO</name>
<accession>A0AAN8I6A4</accession>
<keyword evidence="3" id="KW-1185">Reference proteome</keyword>
<evidence type="ECO:0000256" key="1">
    <source>
        <dbReference type="SAM" id="MobiDB-lite"/>
    </source>
</evidence>
<organism evidence="2 3">
    <name type="scientific">Knufia fluminis</name>
    <dbReference type="NCBI Taxonomy" id="191047"/>
    <lineage>
        <taxon>Eukaryota</taxon>
        <taxon>Fungi</taxon>
        <taxon>Dikarya</taxon>
        <taxon>Ascomycota</taxon>
        <taxon>Pezizomycotina</taxon>
        <taxon>Eurotiomycetes</taxon>
        <taxon>Chaetothyriomycetidae</taxon>
        <taxon>Chaetothyriales</taxon>
        <taxon>Trichomeriaceae</taxon>
        <taxon>Knufia</taxon>
    </lineage>
</organism>